<organism evidence="2 3">
    <name type="scientific">Galemys pyrenaicus</name>
    <name type="common">Iberian desman</name>
    <name type="synonym">Pyrenean desman</name>
    <dbReference type="NCBI Taxonomy" id="202257"/>
    <lineage>
        <taxon>Eukaryota</taxon>
        <taxon>Metazoa</taxon>
        <taxon>Chordata</taxon>
        <taxon>Craniata</taxon>
        <taxon>Vertebrata</taxon>
        <taxon>Euteleostomi</taxon>
        <taxon>Mammalia</taxon>
        <taxon>Eutheria</taxon>
        <taxon>Laurasiatheria</taxon>
        <taxon>Eulipotyphla</taxon>
        <taxon>Talpidae</taxon>
        <taxon>Galemys</taxon>
    </lineage>
</organism>
<evidence type="ECO:0000313" key="2">
    <source>
        <dbReference type="EMBL" id="KAG8518009.1"/>
    </source>
</evidence>
<feature type="region of interest" description="Disordered" evidence="1">
    <location>
        <begin position="111"/>
        <end position="148"/>
    </location>
</feature>
<evidence type="ECO:0000256" key="1">
    <source>
        <dbReference type="SAM" id="MobiDB-lite"/>
    </source>
</evidence>
<feature type="compositionally biased region" description="Basic residues" evidence="1">
    <location>
        <begin position="36"/>
        <end position="49"/>
    </location>
</feature>
<sequence>MADLAIRLSSRVARTQLDQKCDGLSKDCSPQTGARTPRRPPRPAARRKSRLDSRRLWPTRALLAGGLTASRVHRAPPGARGVRVSTRPLWSATAARLLCGAVATRVRAATSRPFPRQRAPAATAAMDAPSGARHLRARGHPSAPSCGARAPTAPWARFSAWLECVCVVTFDLELGQALEVS</sequence>
<reference evidence="2" key="1">
    <citation type="journal article" date="2021" name="Evol. Appl.">
        <title>The genome of the Pyrenean desman and the effects of bottlenecks and inbreeding on the genomic landscape of an endangered species.</title>
        <authorList>
            <person name="Escoda L."/>
            <person name="Castresana J."/>
        </authorList>
    </citation>
    <scope>NUCLEOTIDE SEQUENCE</scope>
    <source>
        <strain evidence="2">IBE-C5619</strain>
    </source>
</reference>
<accession>A0A8J6AA96</accession>
<name>A0A8J6AA96_GALPY</name>
<comment type="caution">
    <text evidence="2">The sequence shown here is derived from an EMBL/GenBank/DDBJ whole genome shotgun (WGS) entry which is preliminary data.</text>
</comment>
<dbReference type="OrthoDB" id="10265409at2759"/>
<dbReference type="Proteomes" id="UP000700334">
    <property type="component" value="Unassembled WGS sequence"/>
</dbReference>
<dbReference type="EMBL" id="JAGFMF010011642">
    <property type="protein sequence ID" value="KAG8518009.1"/>
    <property type="molecule type" value="Genomic_DNA"/>
</dbReference>
<protein>
    <submittedName>
        <fullName evidence="2">Protein DENND6B</fullName>
    </submittedName>
</protein>
<dbReference type="AlphaFoldDB" id="A0A8J6AA96"/>
<evidence type="ECO:0000313" key="3">
    <source>
        <dbReference type="Proteomes" id="UP000700334"/>
    </source>
</evidence>
<gene>
    <name evidence="2" type="ORF">J0S82_011053</name>
</gene>
<keyword evidence="3" id="KW-1185">Reference proteome</keyword>
<proteinExistence type="predicted"/>
<feature type="region of interest" description="Disordered" evidence="1">
    <location>
        <begin position="21"/>
        <end position="55"/>
    </location>
</feature>
<feature type="compositionally biased region" description="Low complexity" evidence="1">
    <location>
        <begin position="111"/>
        <end position="132"/>
    </location>
</feature>